<dbReference type="Gene3D" id="1.10.3210.10">
    <property type="entry name" value="Hypothetical protein af1432"/>
    <property type="match status" value="1"/>
</dbReference>
<dbReference type="STRING" id="57664.SAMN05661003_104205"/>
<dbReference type="AlphaFoldDB" id="A0A1G7AU93"/>
<gene>
    <name evidence="1" type="ORF">SAMN05661003_104205</name>
</gene>
<dbReference type="CDD" id="cd00077">
    <property type="entry name" value="HDc"/>
    <property type="match status" value="1"/>
</dbReference>
<evidence type="ECO:0008006" key="3">
    <source>
        <dbReference type="Google" id="ProtNLM"/>
    </source>
</evidence>
<evidence type="ECO:0000313" key="2">
    <source>
        <dbReference type="Proteomes" id="UP000243205"/>
    </source>
</evidence>
<organism evidence="1 2">
    <name type="scientific">Desulfuromonas thiophila</name>
    <dbReference type="NCBI Taxonomy" id="57664"/>
    <lineage>
        <taxon>Bacteria</taxon>
        <taxon>Pseudomonadati</taxon>
        <taxon>Thermodesulfobacteriota</taxon>
        <taxon>Desulfuromonadia</taxon>
        <taxon>Desulfuromonadales</taxon>
        <taxon>Desulfuromonadaceae</taxon>
        <taxon>Desulfuromonas</taxon>
    </lineage>
</organism>
<dbReference type="Proteomes" id="UP000243205">
    <property type="component" value="Unassembled WGS sequence"/>
</dbReference>
<dbReference type="InterPro" id="IPR003607">
    <property type="entry name" value="HD/PDEase_dom"/>
</dbReference>
<dbReference type="EMBL" id="FNAQ01000004">
    <property type="protein sequence ID" value="SDE18438.1"/>
    <property type="molecule type" value="Genomic_DNA"/>
</dbReference>
<proteinExistence type="predicted"/>
<name>A0A1G7AU93_9BACT</name>
<dbReference type="SUPFAM" id="SSF109604">
    <property type="entry name" value="HD-domain/PDEase-like"/>
    <property type="match status" value="1"/>
</dbReference>
<protein>
    <recommendedName>
        <fullName evidence="3">HD domain-containing protein</fullName>
    </recommendedName>
</protein>
<accession>A0A1G7AU93</accession>
<sequence length="194" mass="21146">MADHPIDPLALLQKYYPPHSRAGTILLSHSRCVARRALAIAATLPQLDASERAFIEQAALLHDIGIFCCHAPGLGCYGSEPYIRHGLCGAAILRDEGLPRHALVCENHIGVGLTAADIVRQKLPLPVRDMVPTDLAQQLVAYADLFYSKNPQQLQHSRTAAQVCASLASFGNDKVALFHTWQHRFEPQTAGEPA</sequence>
<dbReference type="RefSeq" id="WP_245691369.1">
    <property type="nucleotide sequence ID" value="NZ_CALFZY010000012.1"/>
</dbReference>
<keyword evidence="2" id="KW-1185">Reference proteome</keyword>
<evidence type="ECO:0000313" key="1">
    <source>
        <dbReference type="EMBL" id="SDE18438.1"/>
    </source>
</evidence>
<reference evidence="2" key="1">
    <citation type="submission" date="2016-10" db="EMBL/GenBank/DDBJ databases">
        <authorList>
            <person name="Varghese N."/>
            <person name="Submissions S."/>
        </authorList>
    </citation>
    <scope>NUCLEOTIDE SEQUENCE [LARGE SCALE GENOMIC DNA]</scope>
    <source>
        <strain evidence="2">DSM 8987</strain>
    </source>
</reference>